<name>A0A6I9YM46_9SAUR</name>
<dbReference type="GeneID" id="106551834"/>
<evidence type="ECO:0000259" key="1">
    <source>
        <dbReference type="SMART" id="SM00884"/>
    </source>
</evidence>
<sequence length="257" mass="29178">MYLNVEENEGCALEKKRNTICCLLVQILKAEKEMHIDNLVFKVIDACQKREVGSTLKFLNFCCSSTDVLSCILHLLSQGYIQRQEDNPHILEYISAEPTTPHRGQAQLIFQNINYQKSKIASGTDTTKRLDTFGLDTEQVLMETVLLPMGRTMNQEEVELLMTQTVEKVSDTLSVTADIAQHLLIHCKWNVDVLIQRYTEDQESMLFFSGLQVRNPQPPSSPVTHCPVCVNPLNETDDLPLLCCMHYCCKVRASLLP</sequence>
<dbReference type="PANTHER" id="PTHR22771">
    <property type="entry name" value="CULLIN AND GALACTOSE-BINDING DOMAIN-CONTAINING"/>
    <property type="match status" value="1"/>
</dbReference>
<gene>
    <name evidence="3" type="primary">LOC106551834</name>
</gene>
<dbReference type="Gene3D" id="1.10.10.10">
    <property type="entry name" value="Winged helix-like DNA-binding domain superfamily/Winged helix DNA-binding domain"/>
    <property type="match status" value="1"/>
</dbReference>
<evidence type="ECO:0000313" key="3">
    <source>
        <dbReference type="RefSeq" id="XP_013925468.1"/>
    </source>
</evidence>
<dbReference type="RefSeq" id="XP_013925468.1">
    <property type="nucleotide sequence ID" value="XM_014069993.1"/>
</dbReference>
<dbReference type="InterPro" id="IPR019559">
    <property type="entry name" value="Cullin_neddylation_domain"/>
</dbReference>
<dbReference type="InterPro" id="IPR036390">
    <property type="entry name" value="WH_DNA-bd_sf"/>
</dbReference>
<evidence type="ECO:0000313" key="2">
    <source>
        <dbReference type="Proteomes" id="UP000504617"/>
    </source>
</evidence>
<feature type="domain" description="Cullin neddylation" evidence="1">
    <location>
        <begin position="12"/>
        <end position="89"/>
    </location>
</feature>
<dbReference type="SUPFAM" id="SSF46785">
    <property type="entry name" value="Winged helix' DNA-binding domain"/>
    <property type="match status" value="1"/>
</dbReference>
<dbReference type="Pfam" id="PF10557">
    <property type="entry name" value="Cullin_Nedd8"/>
    <property type="match status" value="1"/>
</dbReference>
<dbReference type="AlphaFoldDB" id="A0A6I9YM46"/>
<dbReference type="SMART" id="SM00884">
    <property type="entry name" value="Cullin_Nedd8"/>
    <property type="match status" value="1"/>
</dbReference>
<protein>
    <submittedName>
        <fullName evidence="3">Cullin-9-like</fullName>
    </submittedName>
</protein>
<reference evidence="3" key="1">
    <citation type="submission" date="2025-08" db="UniProtKB">
        <authorList>
            <consortium name="RefSeq"/>
        </authorList>
    </citation>
    <scope>IDENTIFICATION</scope>
    <source>
        <tissue evidence="3">Skeletal muscle</tissue>
    </source>
</reference>
<dbReference type="InterPro" id="IPR045093">
    <property type="entry name" value="Cullin"/>
</dbReference>
<keyword evidence="2" id="KW-1185">Reference proteome</keyword>
<dbReference type="Pfam" id="PF26000">
    <property type="entry name" value="UBA_ARIH2_N"/>
    <property type="match status" value="1"/>
</dbReference>
<dbReference type="KEGG" id="tsr:106551834"/>
<dbReference type="InterPro" id="IPR036388">
    <property type="entry name" value="WH-like_DNA-bd_sf"/>
</dbReference>
<proteinExistence type="predicted"/>
<dbReference type="Proteomes" id="UP000504617">
    <property type="component" value="Unplaced"/>
</dbReference>
<dbReference type="PANTHER" id="PTHR22771:SF4">
    <property type="entry name" value="CULLIN 7-RELATED"/>
    <property type="match status" value="1"/>
</dbReference>
<accession>A0A6I9YM46</accession>
<organism evidence="2 3">
    <name type="scientific">Thamnophis sirtalis</name>
    <dbReference type="NCBI Taxonomy" id="35019"/>
    <lineage>
        <taxon>Eukaryota</taxon>
        <taxon>Metazoa</taxon>
        <taxon>Chordata</taxon>
        <taxon>Craniata</taxon>
        <taxon>Vertebrata</taxon>
        <taxon>Euteleostomi</taxon>
        <taxon>Lepidosauria</taxon>
        <taxon>Squamata</taxon>
        <taxon>Bifurcata</taxon>
        <taxon>Unidentata</taxon>
        <taxon>Episquamata</taxon>
        <taxon>Toxicofera</taxon>
        <taxon>Serpentes</taxon>
        <taxon>Colubroidea</taxon>
        <taxon>Colubridae</taxon>
        <taxon>Natricinae</taxon>
        <taxon>Thamnophis</taxon>
    </lineage>
</organism>
<dbReference type="OrthoDB" id="1431934at2759"/>